<feature type="compositionally biased region" description="Low complexity" evidence="1">
    <location>
        <begin position="26"/>
        <end position="38"/>
    </location>
</feature>
<feature type="chain" id="PRO_5024401014" evidence="2">
    <location>
        <begin position="25"/>
        <end position="992"/>
    </location>
</feature>
<evidence type="ECO:0000313" key="3">
    <source>
        <dbReference type="EMBL" id="KAB8180782.1"/>
    </source>
</evidence>
<evidence type="ECO:0000256" key="1">
    <source>
        <dbReference type="SAM" id="MobiDB-lite"/>
    </source>
</evidence>
<feature type="signal peptide" evidence="2">
    <location>
        <begin position="1"/>
        <end position="24"/>
    </location>
</feature>
<gene>
    <name evidence="3" type="ORF">FH610_031400</name>
</gene>
<reference evidence="3 4" key="1">
    <citation type="submission" date="2019-10" db="EMBL/GenBank/DDBJ databases">
        <title>Nonomuraea sp. nov., isolated from Phyllanthus amarus.</title>
        <authorList>
            <person name="Klykleung N."/>
            <person name="Tanasupawat S."/>
        </authorList>
    </citation>
    <scope>NUCLEOTIDE SEQUENCE [LARGE SCALE GENOMIC DNA]</scope>
    <source>
        <strain evidence="3 4">CR1-09</strain>
    </source>
</reference>
<dbReference type="Proteomes" id="UP000313066">
    <property type="component" value="Unassembled WGS sequence"/>
</dbReference>
<evidence type="ECO:0000256" key="2">
    <source>
        <dbReference type="SAM" id="SignalP"/>
    </source>
</evidence>
<protein>
    <submittedName>
        <fullName evidence="3">Uncharacterized protein</fullName>
    </submittedName>
</protein>
<proteinExistence type="predicted"/>
<name>A0A5N6BJZ8_9ACTN</name>
<keyword evidence="4" id="KW-1185">Reference proteome</keyword>
<keyword evidence="2" id="KW-0732">Signal</keyword>
<sequence>MRLAALTVIGVLASVLQSATPSSAQTPMSAPTPAAVSPTPDPILGNESPRPYRPVERPESELRKQPETRKPDFGDDDKISKAWSRGEIGVDEYVRDTILRVADPSRLPKRFKSEAKTTHEDGLTLTYALSLVKQASPETQAWVRSLAVRPGESRVSSQSASSWVDCATPYTGFTYWFTCKRSFSMNHQFDIYYNIDGFSVNPDYGTPMDGLPDVDLAPMNGVPDAIDKIESSMRVAWSQYQSMGYGLTGSKTEVYIGFDINNNPGLTFPFGDIIDGGAVIFLPTDPAAKVDGQGNPYRDEDWYTYLIRHELFHAVQYHYIPNLNLLGSLTTVNWWMEATAEWAADVVYQRNDPQGPGWKAYARLLYAFLSNPESAVNSSDGLAGSRQYGAFILAQYLTERTGTVDFVRKTWEAIDSTLIVHPIEAIEQVLAGYGLNLKNELLGFAVANYRLTGKTANLSAFIGSADGYAHTHASTLWRDNAKLKDTSVRRPRRSAERTMSWGDSANGSTALWHGGASYIELTPSSTGSGRVSVRVDAPSQSRPTVANLHYFLIAWDNLVSRTPLRWAGVEAKEGEGPRDLSIKINAGEVATLIVVRPELWLLSLTIPNDDSIKQPVNWTASMVKEADAEQDTALNAMWGGYASNAGCADWSGGDAAQAVKLPSGKRAWFFSDTFLGSPSKRQTGSETSYIRNSVVIQDGSALRTITGGSTCRETDTSTDFWSRYAKTPVGEGGQFWTGDSKVVNGDEVVKFYYEGVGDENTRGAYVRFPVGDLEAKSTLTVTPTRLQECSPRPPAPVIWGSSLLSYGGYTYIYGWEASGTDAEKSVYLARTVDDSDLVGQSKWRYYAGVGGDGSAQWTASCAQSKPLQPKAEIDFSVVQINGLFWLVRHTPASEAPGKIVAMPAKSPWGFGSEQVDLYTPPETKTNPQYSSVYGARVQPGLLSDPSKIVVSYTVSTSAVNLSCWTRGYSFPDNQFPRFVDVPLSQFVATKLP</sequence>
<dbReference type="EMBL" id="VDMA02000020">
    <property type="protein sequence ID" value="KAB8180782.1"/>
    <property type="molecule type" value="Genomic_DNA"/>
</dbReference>
<feature type="compositionally biased region" description="Basic and acidic residues" evidence="1">
    <location>
        <begin position="53"/>
        <end position="80"/>
    </location>
</feature>
<dbReference type="RefSeq" id="WP_139578792.1">
    <property type="nucleotide sequence ID" value="NZ_VDMA02000020.1"/>
</dbReference>
<accession>A0A5N6BJZ8</accession>
<dbReference type="AlphaFoldDB" id="A0A5N6BJZ8"/>
<comment type="caution">
    <text evidence="3">The sequence shown here is derived from an EMBL/GenBank/DDBJ whole genome shotgun (WGS) entry which is preliminary data.</text>
</comment>
<organism evidence="3 4">
    <name type="scientific">Microbispora catharanthi</name>
    <dbReference type="NCBI Taxonomy" id="1712871"/>
    <lineage>
        <taxon>Bacteria</taxon>
        <taxon>Bacillati</taxon>
        <taxon>Actinomycetota</taxon>
        <taxon>Actinomycetes</taxon>
        <taxon>Streptosporangiales</taxon>
        <taxon>Streptosporangiaceae</taxon>
        <taxon>Microbispora</taxon>
    </lineage>
</organism>
<feature type="region of interest" description="Disordered" evidence="1">
    <location>
        <begin position="22"/>
        <end position="80"/>
    </location>
</feature>
<evidence type="ECO:0000313" key="4">
    <source>
        <dbReference type="Proteomes" id="UP000313066"/>
    </source>
</evidence>